<evidence type="ECO:0000313" key="3">
    <source>
        <dbReference type="Proteomes" id="UP000011083"/>
    </source>
</evidence>
<proteinExistence type="predicted"/>
<dbReference type="KEGG" id="acan:ACA1_245300"/>
<protein>
    <submittedName>
        <fullName evidence="2">Uncharacterized protein</fullName>
    </submittedName>
</protein>
<dbReference type="Proteomes" id="UP000011083">
    <property type="component" value="Unassembled WGS sequence"/>
</dbReference>
<accession>L8GKS9</accession>
<dbReference type="RefSeq" id="XP_004335462.1">
    <property type="nucleotide sequence ID" value="XM_004335414.1"/>
</dbReference>
<dbReference type="GeneID" id="14914028"/>
<keyword evidence="3" id="KW-1185">Reference proteome</keyword>
<reference evidence="2 3" key="1">
    <citation type="journal article" date="2013" name="Genome Biol.">
        <title>Genome of Acanthamoeba castellanii highlights extensive lateral gene transfer and early evolution of tyrosine kinase signaling.</title>
        <authorList>
            <person name="Clarke M."/>
            <person name="Lohan A.J."/>
            <person name="Liu B."/>
            <person name="Lagkouvardos I."/>
            <person name="Roy S."/>
            <person name="Zafar N."/>
            <person name="Bertelli C."/>
            <person name="Schilde C."/>
            <person name="Kianianmomeni A."/>
            <person name="Burglin T.R."/>
            <person name="Frech C."/>
            <person name="Turcotte B."/>
            <person name="Kopec K.O."/>
            <person name="Synnott J.M."/>
            <person name="Choo C."/>
            <person name="Paponov I."/>
            <person name="Finkler A."/>
            <person name="Soon Heng Tan C."/>
            <person name="Hutchins A.P."/>
            <person name="Weinmeier T."/>
            <person name="Rattei T."/>
            <person name="Chu J.S."/>
            <person name="Gimenez G."/>
            <person name="Irimia M."/>
            <person name="Rigden D.J."/>
            <person name="Fitzpatrick D.A."/>
            <person name="Lorenzo-Morales J."/>
            <person name="Bateman A."/>
            <person name="Chiu C.H."/>
            <person name="Tang P."/>
            <person name="Hegemann P."/>
            <person name="Fromm H."/>
            <person name="Raoult D."/>
            <person name="Greub G."/>
            <person name="Miranda-Saavedra D."/>
            <person name="Chen N."/>
            <person name="Nash P."/>
            <person name="Ginger M.L."/>
            <person name="Horn M."/>
            <person name="Schaap P."/>
            <person name="Caler L."/>
            <person name="Loftus B."/>
        </authorList>
    </citation>
    <scope>NUCLEOTIDE SEQUENCE [LARGE SCALE GENOMIC DNA]</scope>
    <source>
        <strain evidence="2 3">Neff</strain>
    </source>
</reference>
<feature type="transmembrane region" description="Helical" evidence="1">
    <location>
        <begin position="68"/>
        <end position="96"/>
    </location>
</feature>
<dbReference type="VEuPathDB" id="AmoebaDB:ACA1_245300"/>
<evidence type="ECO:0000313" key="2">
    <source>
        <dbReference type="EMBL" id="ELR13449.1"/>
    </source>
</evidence>
<keyword evidence="1" id="KW-0812">Transmembrane</keyword>
<sequence>MKPLGWHKNVEEIIFFARILYLNAYTSSRAAILAKPPASTQRRGEQQALLRWRLEHVVAWMDEVGTTLLWALFLFLLFLVASVPILCITTQFVLLFNRIFATPPPPPNRKTQVVIDETDPQYGMKLRQRKGKEVDSSPSSAESAFALSLTEEEQKRFEELIHSPVAQNLRMVAILPHRIAVAVGERFIDYVRFRLL</sequence>
<name>L8GKS9_ACACF</name>
<dbReference type="AlphaFoldDB" id="L8GKS9"/>
<keyword evidence="1" id="KW-1133">Transmembrane helix</keyword>
<dbReference type="EMBL" id="KB008093">
    <property type="protein sequence ID" value="ELR13449.1"/>
    <property type="molecule type" value="Genomic_DNA"/>
</dbReference>
<gene>
    <name evidence="2" type="ORF">ACA1_245300</name>
</gene>
<organism evidence="2 3">
    <name type="scientific">Acanthamoeba castellanii (strain ATCC 30010 / Neff)</name>
    <dbReference type="NCBI Taxonomy" id="1257118"/>
    <lineage>
        <taxon>Eukaryota</taxon>
        <taxon>Amoebozoa</taxon>
        <taxon>Discosea</taxon>
        <taxon>Longamoebia</taxon>
        <taxon>Centramoebida</taxon>
        <taxon>Acanthamoebidae</taxon>
        <taxon>Acanthamoeba</taxon>
    </lineage>
</organism>
<evidence type="ECO:0000256" key="1">
    <source>
        <dbReference type="SAM" id="Phobius"/>
    </source>
</evidence>
<keyword evidence="1" id="KW-0472">Membrane</keyword>